<dbReference type="RefSeq" id="XP_019007734.1">
    <property type="nucleotide sequence ID" value="XM_019159062.1"/>
</dbReference>
<dbReference type="KEGG" id="kpin:30175737"/>
<evidence type="ECO:0000313" key="3">
    <source>
        <dbReference type="EMBL" id="WWC72780.1"/>
    </source>
</evidence>
<organism evidence="2">
    <name type="scientific">Kwoniella pini CBS 10737</name>
    <dbReference type="NCBI Taxonomy" id="1296096"/>
    <lineage>
        <taxon>Eukaryota</taxon>
        <taxon>Fungi</taxon>
        <taxon>Dikarya</taxon>
        <taxon>Basidiomycota</taxon>
        <taxon>Agaricomycotina</taxon>
        <taxon>Tremellomycetes</taxon>
        <taxon>Tremellales</taxon>
        <taxon>Cryptococcaceae</taxon>
        <taxon>Kwoniella</taxon>
    </lineage>
</organism>
<feature type="compositionally biased region" description="Polar residues" evidence="1">
    <location>
        <begin position="1"/>
        <end position="23"/>
    </location>
</feature>
<dbReference type="AlphaFoldDB" id="A0A1B9HTB8"/>
<accession>A0A1B9HTB8</accession>
<keyword evidence="4" id="KW-1185">Reference proteome</keyword>
<feature type="compositionally biased region" description="Polar residues" evidence="1">
    <location>
        <begin position="31"/>
        <end position="45"/>
    </location>
</feature>
<dbReference type="GeneID" id="30175737"/>
<evidence type="ECO:0000313" key="2">
    <source>
        <dbReference type="EMBL" id="OCF46515.1"/>
    </source>
</evidence>
<evidence type="ECO:0000313" key="4">
    <source>
        <dbReference type="Proteomes" id="UP000094020"/>
    </source>
</evidence>
<reference evidence="3" key="2">
    <citation type="submission" date="2013-07" db="EMBL/GenBank/DDBJ databases">
        <authorList>
            <consortium name="The Broad Institute Genome Sequencing Platform"/>
            <person name="Cuomo C."/>
            <person name="Litvintseva A."/>
            <person name="Chen Y."/>
            <person name="Heitman J."/>
            <person name="Sun S."/>
            <person name="Springer D."/>
            <person name="Dromer F."/>
            <person name="Young S.K."/>
            <person name="Zeng Q."/>
            <person name="Gargeya S."/>
            <person name="Fitzgerald M."/>
            <person name="Abouelleil A."/>
            <person name="Alvarado L."/>
            <person name="Berlin A.M."/>
            <person name="Chapman S.B."/>
            <person name="Dewar J."/>
            <person name="Goldberg J."/>
            <person name="Griggs A."/>
            <person name="Gujja S."/>
            <person name="Hansen M."/>
            <person name="Howarth C."/>
            <person name="Imamovic A."/>
            <person name="Larimer J."/>
            <person name="McCowan C."/>
            <person name="Murphy C."/>
            <person name="Pearson M."/>
            <person name="Priest M."/>
            <person name="Roberts A."/>
            <person name="Saif S."/>
            <person name="Shea T."/>
            <person name="Sykes S."/>
            <person name="Wortman J."/>
            <person name="Nusbaum C."/>
            <person name="Birren B."/>
        </authorList>
    </citation>
    <scope>NUCLEOTIDE SEQUENCE</scope>
    <source>
        <strain evidence="3">CBS 10737</strain>
    </source>
</reference>
<reference evidence="2" key="1">
    <citation type="submission" date="2013-07" db="EMBL/GenBank/DDBJ databases">
        <title>The Genome Sequence of Cryptococcus pinus CBS10737.</title>
        <authorList>
            <consortium name="The Broad Institute Genome Sequencing Platform"/>
            <person name="Cuomo C."/>
            <person name="Litvintseva A."/>
            <person name="Chen Y."/>
            <person name="Heitman J."/>
            <person name="Sun S."/>
            <person name="Springer D."/>
            <person name="Dromer F."/>
            <person name="Young S.K."/>
            <person name="Zeng Q."/>
            <person name="Gargeya S."/>
            <person name="Fitzgerald M."/>
            <person name="Abouelleil A."/>
            <person name="Alvarado L."/>
            <person name="Berlin A.M."/>
            <person name="Chapman S.B."/>
            <person name="Dewar J."/>
            <person name="Goldberg J."/>
            <person name="Griggs A."/>
            <person name="Gujja S."/>
            <person name="Hansen M."/>
            <person name="Howarth C."/>
            <person name="Imamovic A."/>
            <person name="Larimer J."/>
            <person name="McCowan C."/>
            <person name="Murphy C."/>
            <person name="Pearson M."/>
            <person name="Priest M."/>
            <person name="Roberts A."/>
            <person name="Saif S."/>
            <person name="Shea T."/>
            <person name="Sykes S."/>
            <person name="Wortman J."/>
            <person name="Nusbaum C."/>
            <person name="Birren B."/>
        </authorList>
    </citation>
    <scope>NUCLEOTIDE SEQUENCE [LARGE SCALE GENOMIC DNA]</scope>
    <source>
        <strain evidence="2">CBS 10737</strain>
    </source>
</reference>
<sequence length="241" mass="27194">MSYTGSQPVSSAGQVFRDTSTGRPFTVDSMGKSQWVDTPYHNPNDTVVPGNYYSPRNGPLPASSSFAYGPSTDSPVSRDPMFNPRYNPQAKETGSGSVSESASRSISKDTKTVHYEVKKTDENTYEFRKHKDSKVPSFFFRSGENPDNQDELGISYIGPSNDSAFVYDINFKFIMKRDWFNHDEDKVNEEIVSAAINGMSEIYKKQPIEIQNEVLKYSFEESINNVRSQRRTIANWLKGTA</sequence>
<feature type="compositionally biased region" description="Polar residues" evidence="1">
    <location>
        <begin position="62"/>
        <end position="75"/>
    </location>
</feature>
<name>A0A1B9HTB8_9TREE</name>
<reference evidence="3" key="4">
    <citation type="submission" date="2024-02" db="EMBL/GenBank/DDBJ databases">
        <title>Comparative genomics of Cryptococcus and Kwoniella reveals pathogenesis evolution and contrasting modes of karyotype evolution via chromosome fusion or intercentromeric recombination.</title>
        <authorList>
            <person name="Coelho M.A."/>
            <person name="David-Palma M."/>
            <person name="Shea T."/>
            <person name="Bowers K."/>
            <person name="McGinley-Smith S."/>
            <person name="Mohammad A.W."/>
            <person name="Gnirke A."/>
            <person name="Yurkov A.M."/>
            <person name="Nowrousian M."/>
            <person name="Sun S."/>
            <person name="Cuomo C.A."/>
            <person name="Heitman J."/>
        </authorList>
    </citation>
    <scope>NUCLEOTIDE SEQUENCE</scope>
    <source>
        <strain evidence="3">CBS 10737</strain>
    </source>
</reference>
<protein>
    <submittedName>
        <fullName evidence="2">Uncharacterized protein</fullName>
    </submittedName>
</protein>
<dbReference type="Proteomes" id="UP000094020">
    <property type="component" value="Chromosome 9"/>
</dbReference>
<dbReference type="EMBL" id="CP144527">
    <property type="protein sequence ID" value="WWC72780.1"/>
    <property type="molecule type" value="Genomic_DNA"/>
</dbReference>
<feature type="compositionally biased region" description="Low complexity" evidence="1">
    <location>
        <begin position="95"/>
        <end position="105"/>
    </location>
</feature>
<evidence type="ECO:0000256" key="1">
    <source>
        <dbReference type="SAM" id="MobiDB-lite"/>
    </source>
</evidence>
<proteinExistence type="predicted"/>
<gene>
    <name evidence="2" type="ORF">I206_07368</name>
    <name evidence="3" type="ORF">I206_106744</name>
</gene>
<reference evidence="2" key="3">
    <citation type="submission" date="2016-07" db="EMBL/GenBank/DDBJ databases">
        <title>Evolution of pathogenesis and genome organization in the Tremellales.</title>
        <authorList>
            <person name="Cuomo C."/>
            <person name="Litvintseva A."/>
            <person name="Heitman J."/>
            <person name="Chen Y."/>
            <person name="Sun S."/>
            <person name="Springer D."/>
            <person name="Dromer F."/>
            <person name="Young S."/>
            <person name="Zeng Q."/>
            <person name="Chapman S."/>
            <person name="Gujja S."/>
            <person name="Saif S."/>
            <person name="Birren B."/>
        </authorList>
    </citation>
    <scope>NUCLEOTIDE SEQUENCE</scope>
    <source>
        <strain evidence="2">CBS 10737</strain>
    </source>
</reference>
<dbReference type="EMBL" id="KI894016">
    <property type="protein sequence ID" value="OCF46515.1"/>
    <property type="molecule type" value="Genomic_DNA"/>
</dbReference>
<feature type="region of interest" description="Disordered" evidence="1">
    <location>
        <begin position="1"/>
        <end position="110"/>
    </location>
</feature>